<gene>
    <name evidence="1" type="ORF">NQ519_06190</name>
</gene>
<organism evidence="1 2">
    <name type="scientific">Alistipes senegalensis JC50</name>
    <dbReference type="NCBI Taxonomy" id="1033732"/>
    <lineage>
        <taxon>Bacteria</taxon>
        <taxon>Pseudomonadati</taxon>
        <taxon>Bacteroidota</taxon>
        <taxon>Bacteroidia</taxon>
        <taxon>Bacteroidales</taxon>
        <taxon>Rikenellaceae</taxon>
        <taxon>Alistipes</taxon>
    </lineage>
</organism>
<keyword evidence="2" id="KW-1185">Reference proteome</keyword>
<protein>
    <submittedName>
        <fullName evidence="1">Uncharacterized protein</fullName>
    </submittedName>
</protein>
<dbReference type="EMBL" id="CP102252">
    <property type="protein sequence ID" value="UWN66421.1"/>
    <property type="molecule type" value="Genomic_DNA"/>
</dbReference>
<reference evidence="1" key="1">
    <citation type="journal article" date="2022" name="Cell">
        <title>Design, construction, and in vivo augmentation of a complex gut microbiome.</title>
        <authorList>
            <person name="Cheng A.G."/>
            <person name="Ho P.Y."/>
            <person name="Aranda-Diaz A."/>
            <person name="Jain S."/>
            <person name="Yu F.B."/>
            <person name="Meng X."/>
            <person name="Wang M."/>
            <person name="Iakiviak M."/>
            <person name="Nagashima K."/>
            <person name="Zhao A."/>
            <person name="Murugkar P."/>
            <person name="Patil A."/>
            <person name="Atabakhsh K."/>
            <person name="Weakley A."/>
            <person name="Yan J."/>
            <person name="Brumbaugh A.R."/>
            <person name="Higginbottom S."/>
            <person name="Dimas A."/>
            <person name="Shiver A.L."/>
            <person name="Deutschbauer A."/>
            <person name="Neff N."/>
            <person name="Sonnenburg J.L."/>
            <person name="Huang K.C."/>
            <person name="Fischbach M.A."/>
        </authorList>
    </citation>
    <scope>NUCLEOTIDE SEQUENCE</scope>
    <source>
        <strain evidence="1">JC50</strain>
    </source>
</reference>
<evidence type="ECO:0000313" key="1">
    <source>
        <dbReference type="EMBL" id="UWN66421.1"/>
    </source>
</evidence>
<name>A0ABY5VA99_9BACT</name>
<proteinExistence type="predicted"/>
<evidence type="ECO:0000313" key="2">
    <source>
        <dbReference type="Proteomes" id="UP001058267"/>
    </source>
</evidence>
<dbReference type="RefSeq" id="WP_019152034.1">
    <property type="nucleotide sequence ID" value="NZ_CP102252.1"/>
</dbReference>
<sequence length="141" mass="16387">MENLETIKLSKQQELARYRRRTDAKPYVVNKLREQIAALENCVDLNDSKVDNQLLILLRDTLYKALYVENRADVLIVGMRLTNHPEIERVDLADLVYSTKLDDPQTGLYELLEIGRCIRSDKAVARLTFRHILEGLDNFKV</sequence>
<accession>A0ABY5VA99</accession>
<dbReference type="Proteomes" id="UP001058267">
    <property type="component" value="Chromosome"/>
</dbReference>